<evidence type="ECO:0000313" key="5">
    <source>
        <dbReference type="Proteomes" id="UP000195514"/>
    </source>
</evidence>
<dbReference type="Gene3D" id="3.40.640.10">
    <property type="entry name" value="Type I PLP-dependent aspartate aminotransferase-like (Major domain)"/>
    <property type="match status" value="1"/>
</dbReference>
<feature type="active site" description="Proton acceptor" evidence="1">
    <location>
        <position position="198"/>
    </location>
</feature>
<feature type="modified residue" description="N6-(pyridoxal phosphate)lysine" evidence="2">
    <location>
        <position position="198"/>
    </location>
</feature>
<dbReference type="EC" id="2.6.1.101" evidence="4"/>
<dbReference type="Gene3D" id="3.90.1150.10">
    <property type="entry name" value="Aspartate Aminotransferase, domain 1"/>
    <property type="match status" value="1"/>
</dbReference>
<dbReference type="OrthoDB" id="9810913at2"/>
<dbReference type="InterPro" id="IPR015421">
    <property type="entry name" value="PyrdxlP-dep_Trfase_major"/>
</dbReference>
<keyword evidence="4" id="KW-0808">Transferase</keyword>
<protein>
    <submittedName>
        <fullName evidence="4">Putative L-glutamine:3-amino-2,3-dideoxy-scyllo-inosose aminotransferase</fullName>
        <ecNumber evidence="4">2.6.1.101</ecNumber>
    </submittedName>
</protein>
<keyword evidence="4" id="KW-0032">Aminotransferase</keyword>
<dbReference type="GO" id="GO:0008483">
    <property type="term" value="F:transaminase activity"/>
    <property type="evidence" value="ECO:0007669"/>
    <property type="project" value="UniProtKB-KW"/>
</dbReference>
<dbReference type="EMBL" id="LT859958">
    <property type="protein sequence ID" value="SMX54414.1"/>
    <property type="molecule type" value="Genomic_DNA"/>
</dbReference>
<dbReference type="InterPro" id="IPR015424">
    <property type="entry name" value="PyrdxlP-dep_Trfase"/>
</dbReference>
<dbReference type="Pfam" id="PF01041">
    <property type="entry name" value="DegT_DnrJ_EryC1"/>
    <property type="match status" value="1"/>
</dbReference>
<dbReference type="InterPro" id="IPR015422">
    <property type="entry name" value="PyrdxlP-dep_Trfase_small"/>
</dbReference>
<name>A0A1Y6K480_9CHLR</name>
<reference evidence="5" key="1">
    <citation type="submission" date="2017-05" db="EMBL/GenBank/DDBJ databases">
        <authorList>
            <person name="Kirkegaard R."/>
            <person name="Mcilroy J S."/>
        </authorList>
    </citation>
    <scope>NUCLEOTIDE SEQUENCE [LARGE SCALE GENOMIC DNA]</scope>
</reference>
<dbReference type="Proteomes" id="UP000195514">
    <property type="component" value="Chromosome I"/>
</dbReference>
<dbReference type="PIRSF" id="PIRSF000390">
    <property type="entry name" value="PLP_StrS"/>
    <property type="match status" value="1"/>
</dbReference>
<keyword evidence="5" id="KW-1185">Reference proteome</keyword>
<organism evidence="4 5">
    <name type="scientific">Candidatus Brevifilum fermentans</name>
    <dbReference type="NCBI Taxonomy" id="1986204"/>
    <lineage>
        <taxon>Bacteria</taxon>
        <taxon>Bacillati</taxon>
        <taxon>Chloroflexota</taxon>
        <taxon>Anaerolineae</taxon>
        <taxon>Anaerolineales</taxon>
        <taxon>Anaerolineaceae</taxon>
        <taxon>Candidatus Brevifilum</taxon>
    </lineage>
</organism>
<evidence type="ECO:0000256" key="2">
    <source>
        <dbReference type="PIRSR" id="PIRSR000390-2"/>
    </source>
</evidence>
<evidence type="ECO:0000313" key="4">
    <source>
        <dbReference type="EMBL" id="SMX54414.1"/>
    </source>
</evidence>
<dbReference type="AlphaFoldDB" id="A0A1Y6K480"/>
<proteinExistence type="inferred from homology"/>
<dbReference type="RefSeq" id="WP_087862260.1">
    <property type="nucleotide sequence ID" value="NZ_LT859958.1"/>
</dbReference>
<accession>A0A1Y6K480</accession>
<dbReference type="SUPFAM" id="SSF53383">
    <property type="entry name" value="PLP-dependent transferases"/>
    <property type="match status" value="1"/>
</dbReference>
<sequence length="432" mass="47729">MPDLALLGGQPVRTEPYPRWPVFDDAEVQSITKTVLSGRWGGSPFPGPNTVEFSEKFSELMGGGIALPMINGTITMEVALRAAGIGWGDEVIVPAYTFQATAAAPMMAGAIPVIVDISADNYCIDPQEVERAITPKTKAIIPVHIAARMTDMDAIMDIAKAHNLIVIEDAAHSHGACWRDKCSGTIGDFGSFSLHSAKIITTGEGGVLLCKDKNMAERVASLIDCGRPKDANKQNFTMGENYRWSELHAALGLVALERFPSQMDQREEMADYLEESLNGFPGIRFLKRDPRLTRRSHYRYIIKIDPEHFGCNNATFCYVLIAEGLPVDTGYPPMHRYNLFQPQLSKLPVPAAFPEYFDFDAMSFPVAETAAEKEAVWMGEAIFRAGKKGIDDLVNGLLKLQQNRDKLPQIAVEFADKIDAYNLPIQFLKKKV</sequence>
<dbReference type="GO" id="GO:0030170">
    <property type="term" value="F:pyridoxal phosphate binding"/>
    <property type="evidence" value="ECO:0007669"/>
    <property type="project" value="TreeGrafter"/>
</dbReference>
<gene>
    <name evidence="4" type="primary">gtmD</name>
    <name evidence="4" type="ORF">CFX1CAM_1349</name>
</gene>
<comment type="similarity">
    <text evidence="3">Belongs to the DegT/DnrJ/EryC1 family.</text>
</comment>
<dbReference type="GO" id="GO:0000271">
    <property type="term" value="P:polysaccharide biosynthetic process"/>
    <property type="evidence" value="ECO:0007669"/>
    <property type="project" value="TreeGrafter"/>
</dbReference>
<keyword evidence="2 3" id="KW-0663">Pyridoxal phosphate</keyword>
<dbReference type="PANTHER" id="PTHR30244:SF34">
    <property type="entry name" value="DTDP-4-AMINO-4,6-DIDEOXYGALACTOSE TRANSAMINASE"/>
    <property type="match status" value="1"/>
</dbReference>
<dbReference type="InterPro" id="IPR000653">
    <property type="entry name" value="DegT/StrS_aminotransferase"/>
</dbReference>
<dbReference type="PANTHER" id="PTHR30244">
    <property type="entry name" value="TRANSAMINASE"/>
    <property type="match status" value="1"/>
</dbReference>
<evidence type="ECO:0000256" key="1">
    <source>
        <dbReference type="PIRSR" id="PIRSR000390-1"/>
    </source>
</evidence>
<evidence type="ECO:0000256" key="3">
    <source>
        <dbReference type="RuleBase" id="RU004508"/>
    </source>
</evidence>
<dbReference type="CDD" id="cd00616">
    <property type="entry name" value="AHBA_syn"/>
    <property type="match status" value="1"/>
</dbReference>
<dbReference type="KEGG" id="abat:CFX1CAM_1349"/>